<accession>A0A9K3HYI5</accession>
<keyword evidence="1" id="KW-1133">Transmembrane helix</keyword>
<organism evidence="2 3">
    <name type="scientific">Helianthus annuus</name>
    <name type="common">Common sunflower</name>
    <dbReference type="NCBI Taxonomy" id="4232"/>
    <lineage>
        <taxon>Eukaryota</taxon>
        <taxon>Viridiplantae</taxon>
        <taxon>Streptophyta</taxon>
        <taxon>Embryophyta</taxon>
        <taxon>Tracheophyta</taxon>
        <taxon>Spermatophyta</taxon>
        <taxon>Magnoliopsida</taxon>
        <taxon>eudicotyledons</taxon>
        <taxon>Gunneridae</taxon>
        <taxon>Pentapetalae</taxon>
        <taxon>asterids</taxon>
        <taxon>campanulids</taxon>
        <taxon>Asterales</taxon>
        <taxon>Asteraceae</taxon>
        <taxon>Asteroideae</taxon>
        <taxon>Heliantheae alliance</taxon>
        <taxon>Heliantheae</taxon>
        <taxon>Helianthus</taxon>
    </lineage>
</organism>
<name>A0A9K3HYI5_HELAN</name>
<proteinExistence type="predicted"/>
<feature type="transmembrane region" description="Helical" evidence="1">
    <location>
        <begin position="49"/>
        <end position="73"/>
    </location>
</feature>
<evidence type="ECO:0000256" key="1">
    <source>
        <dbReference type="SAM" id="Phobius"/>
    </source>
</evidence>
<comment type="caution">
    <text evidence="2">The sequence shown here is derived from an EMBL/GenBank/DDBJ whole genome shotgun (WGS) entry which is preliminary data.</text>
</comment>
<sequence length="115" mass="13305">MWWIHRMYHFYNQVHVSDRYLHASTSSISLVSITVVLSTFSVDLRLCSVIFDFVICLDLDFFSLVIFICYSSLELLGSQTLYCVTFWCVNPPILLITAIINGSIYVNVDFVVLMF</sequence>
<gene>
    <name evidence="2" type="ORF">HanXRQr2_Chr10g0442361</name>
</gene>
<dbReference type="Proteomes" id="UP000215914">
    <property type="component" value="Unassembled WGS sequence"/>
</dbReference>
<dbReference type="Gramene" id="mRNA:HanXRQr2_Chr10g0442361">
    <property type="protein sequence ID" value="mRNA:HanXRQr2_Chr10g0442361"/>
    <property type="gene ID" value="HanXRQr2_Chr10g0442361"/>
</dbReference>
<evidence type="ECO:0000313" key="2">
    <source>
        <dbReference type="EMBL" id="KAF5786556.1"/>
    </source>
</evidence>
<keyword evidence="1" id="KW-0472">Membrane</keyword>
<feature type="transmembrane region" description="Helical" evidence="1">
    <location>
        <begin position="93"/>
        <end position="113"/>
    </location>
</feature>
<protein>
    <submittedName>
        <fullName evidence="2">Uncharacterized protein</fullName>
    </submittedName>
</protein>
<evidence type="ECO:0000313" key="3">
    <source>
        <dbReference type="Proteomes" id="UP000215914"/>
    </source>
</evidence>
<reference evidence="2" key="2">
    <citation type="submission" date="2020-06" db="EMBL/GenBank/DDBJ databases">
        <title>Helianthus annuus Genome sequencing and assembly Release 2.</title>
        <authorList>
            <person name="Gouzy J."/>
            <person name="Langlade N."/>
            <person name="Munos S."/>
        </authorList>
    </citation>
    <scope>NUCLEOTIDE SEQUENCE</scope>
    <source>
        <tissue evidence="2">Leaves</tissue>
    </source>
</reference>
<keyword evidence="3" id="KW-1185">Reference proteome</keyword>
<dbReference type="EMBL" id="MNCJ02000325">
    <property type="protein sequence ID" value="KAF5786556.1"/>
    <property type="molecule type" value="Genomic_DNA"/>
</dbReference>
<dbReference type="AlphaFoldDB" id="A0A9K3HYI5"/>
<keyword evidence="1" id="KW-0812">Transmembrane</keyword>
<feature type="transmembrane region" description="Helical" evidence="1">
    <location>
        <begin position="20"/>
        <end position="42"/>
    </location>
</feature>
<reference evidence="2" key="1">
    <citation type="journal article" date="2017" name="Nature">
        <title>The sunflower genome provides insights into oil metabolism, flowering and Asterid evolution.</title>
        <authorList>
            <person name="Badouin H."/>
            <person name="Gouzy J."/>
            <person name="Grassa C.J."/>
            <person name="Murat F."/>
            <person name="Staton S.E."/>
            <person name="Cottret L."/>
            <person name="Lelandais-Briere C."/>
            <person name="Owens G.L."/>
            <person name="Carrere S."/>
            <person name="Mayjonade B."/>
            <person name="Legrand L."/>
            <person name="Gill N."/>
            <person name="Kane N.C."/>
            <person name="Bowers J.E."/>
            <person name="Hubner S."/>
            <person name="Bellec A."/>
            <person name="Berard A."/>
            <person name="Berges H."/>
            <person name="Blanchet N."/>
            <person name="Boniface M.C."/>
            <person name="Brunel D."/>
            <person name="Catrice O."/>
            <person name="Chaidir N."/>
            <person name="Claudel C."/>
            <person name="Donnadieu C."/>
            <person name="Faraut T."/>
            <person name="Fievet G."/>
            <person name="Helmstetter N."/>
            <person name="King M."/>
            <person name="Knapp S.J."/>
            <person name="Lai Z."/>
            <person name="Le Paslier M.C."/>
            <person name="Lippi Y."/>
            <person name="Lorenzon L."/>
            <person name="Mandel J.R."/>
            <person name="Marage G."/>
            <person name="Marchand G."/>
            <person name="Marquand E."/>
            <person name="Bret-Mestries E."/>
            <person name="Morien E."/>
            <person name="Nambeesan S."/>
            <person name="Nguyen T."/>
            <person name="Pegot-Espagnet P."/>
            <person name="Pouilly N."/>
            <person name="Raftis F."/>
            <person name="Sallet E."/>
            <person name="Schiex T."/>
            <person name="Thomas J."/>
            <person name="Vandecasteele C."/>
            <person name="Vares D."/>
            <person name="Vear F."/>
            <person name="Vautrin S."/>
            <person name="Crespi M."/>
            <person name="Mangin B."/>
            <person name="Burke J.M."/>
            <person name="Salse J."/>
            <person name="Munos S."/>
            <person name="Vincourt P."/>
            <person name="Rieseberg L.H."/>
            <person name="Langlade N.B."/>
        </authorList>
    </citation>
    <scope>NUCLEOTIDE SEQUENCE</scope>
    <source>
        <tissue evidence="2">Leaves</tissue>
    </source>
</reference>